<feature type="region of interest" description="Disordered" evidence="1">
    <location>
        <begin position="29"/>
        <end position="82"/>
    </location>
</feature>
<organism evidence="2 4">
    <name type="scientific">Panthera pardus</name>
    <name type="common">Leopard</name>
    <name type="synonym">Felis pardus</name>
    <dbReference type="NCBI Taxonomy" id="9691"/>
    <lineage>
        <taxon>Eukaryota</taxon>
        <taxon>Metazoa</taxon>
        <taxon>Chordata</taxon>
        <taxon>Craniata</taxon>
        <taxon>Vertebrata</taxon>
        <taxon>Euteleostomi</taxon>
        <taxon>Mammalia</taxon>
        <taxon>Eutheria</taxon>
        <taxon>Laurasiatheria</taxon>
        <taxon>Carnivora</taxon>
        <taxon>Feliformia</taxon>
        <taxon>Felidae</taxon>
        <taxon>Pantherinae</taxon>
        <taxon>Panthera</taxon>
    </lineage>
</organism>
<feature type="region of interest" description="Disordered" evidence="1">
    <location>
        <begin position="97"/>
        <end position="169"/>
    </location>
</feature>
<accession>A0A9W2UL82</accession>
<evidence type="ECO:0000313" key="4">
    <source>
        <dbReference type="RefSeq" id="XP_053746931.1"/>
    </source>
</evidence>
<dbReference type="Proteomes" id="UP001165780">
    <property type="component" value="Unplaced"/>
</dbReference>
<evidence type="ECO:0000313" key="3">
    <source>
        <dbReference type="RefSeq" id="XP_053746930.1"/>
    </source>
</evidence>
<reference evidence="3 4" key="1">
    <citation type="submission" date="2025-04" db="UniProtKB">
        <authorList>
            <consortium name="RefSeq"/>
        </authorList>
    </citation>
    <scope>IDENTIFICATION</scope>
    <source>
        <tissue evidence="3 4">Whole blood</tissue>
    </source>
</reference>
<feature type="compositionally biased region" description="Polar residues" evidence="1">
    <location>
        <begin position="140"/>
        <end position="151"/>
    </location>
</feature>
<feature type="compositionally biased region" description="Basic and acidic residues" evidence="1">
    <location>
        <begin position="154"/>
        <end position="169"/>
    </location>
</feature>
<gene>
    <name evidence="3 4" type="primary">LOC109264842</name>
</gene>
<sequence>MDGAAGIVCSALADRAGLPDTSERTNAVAALKPRPEWAQGKAESRQLNNHLSSANPPQRAQAPEESQGSRPARTAQPLLGGLREPAARLWPAAAAQCRGAGPQLPGQSGEHALPSQPALRSFTTPSRGIPARAVLRPSARSLSTDDPSPNRTCRGREPDPPDRRLPPSDKWDGYVHLCLHVLGKGAGGGADLTPVFVFRRHPARSRGFGGIYLAFLSPRVRVRHWGDEGQGKGAEGVAAGAGRSEQPAAMLAAVGLGRAGRLQESGGSGGGGDARRSALTRSEPGGCAERSETCTALRLGSGWWPRARTQSL</sequence>
<keyword evidence="2" id="KW-1185">Reference proteome</keyword>
<evidence type="ECO:0000256" key="1">
    <source>
        <dbReference type="SAM" id="MobiDB-lite"/>
    </source>
</evidence>
<proteinExistence type="predicted"/>
<name>A0A9W2UL82_PANPR</name>
<dbReference type="RefSeq" id="XP_053746930.1">
    <property type="nucleotide sequence ID" value="XM_053890955.1"/>
</dbReference>
<protein>
    <submittedName>
        <fullName evidence="3 4">Uncharacterized protein LOC109264842 isoform X1</fullName>
    </submittedName>
</protein>
<dbReference type="RefSeq" id="XP_053746931.1">
    <property type="nucleotide sequence ID" value="XM_053890956.1"/>
</dbReference>
<evidence type="ECO:0000313" key="2">
    <source>
        <dbReference type="Proteomes" id="UP001165780"/>
    </source>
</evidence>
<feature type="compositionally biased region" description="Polar residues" evidence="1">
    <location>
        <begin position="45"/>
        <end position="69"/>
    </location>
</feature>
<dbReference type="AlphaFoldDB" id="A0A9W2UL82"/>
<feature type="region of interest" description="Disordered" evidence="1">
    <location>
        <begin position="261"/>
        <end position="291"/>
    </location>
</feature>
<dbReference type="GeneID" id="109264842"/>